<feature type="compositionally biased region" description="Basic and acidic residues" evidence="1">
    <location>
        <begin position="253"/>
        <end position="268"/>
    </location>
</feature>
<dbReference type="Proteomes" id="UP000799429">
    <property type="component" value="Unassembled WGS sequence"/>
</dbReference>
<feature type="compositionally biased region" description="Polar residues" evidence="1">
    <location>
        <begin position="434"/>
        <end position="448"/>
    </location>
</feature>
<feature type="compositionally biased region" description="Polar residues" evidence="1">
    <location>
        <begin position="482"/>
        <end position="500"/>
    </location>
</feature>
<feature type="compositionally biased region" description="Basic and acidic residues" evidence="1">
    <location>
        <begin position="212"/>
        <end position="221"/>
    </location>
</feature>
<dbReference type="OrthoDB" id="1162399at2759"/>
<feature type="compositionally biased region" description="Basic and acidic residues" evidence="1">
    <location>
        <begin position="380"/>
        <end position="390"/>
    </location>
</feature>
<evidence type="ECO:0000313" key="3">
    <source>
        <dbReference type="Proteomes" id="UP000799429"/>
    </source>
</evidence>
<evidence type="ECO:0000313" key="2">
    <source>
        <dbReference type="EMBL" id="KAF2836265.1"/>
    </source>
</evidence>
<comment type="caution">
    <text evidence="2">The sequence shown here is derived from an EMBL/GenBank/DDBJ whole genome shotgun (WGS) entry which is preliminary data.</text>
</comment>
<evidence type="ECO:0008006" key="4">
    <source>
        <dbReference type="Google" id="ProtNLM"/>
    </source>
</evidence>
<reference evidence="2" key="1">
    <citation type="journal article" date="2020" name="Stud. Mycol.">
        <title>101 Dothideomycetes genomes: a test case for predicting lifestyles and emergence of pathogens.</title>
        <authorList>
            <person name="Haridas S."/>
            <person name="Albert R."/>
            <person name="Binder M."/>
            <person name="Bloem J."/>
            <person name="Labutti K."/>
            <person name="Salamov A."/>
            <person name="Andreopoulos B."/>
            <person name="Baker S."/>
            <person name="Barry K."/>
            <person name="Bills G."/>
            <person name="Bluhm B."/>
            <person name="Cannon C."/>
            <person name="Castanera R."/>
            <person name="Culley D."/>
            <person name="Daum C."/>
            <person name="Ezra D."/>
            <person name="Gonzalez J."/>
            <person name="Henrissat B."/>
            <person name="Kuo A."/>
            <person name="Liang C."/>
            <person name="Lipzen A."/>
            <person name="Lutzoni F."/>
            <person name="Magnuson J."/>
            <person name="Mondo S."/>
            <person name="Nolan M."/>
            <person name="Ohm R."/>
            <person name="Pangilinan J."/>
            <person name="Park H.-J."/>
            <person name="Ramirez L."/>
            <person name="Alfaro M."/>
            <person name="Sun H."/>
            <person name="Tritt A."/>
            <person name="Yoshinaga Y."/>
            <person name="Zwiers L.-H."/>
            <person name="Turgeon B."/>
            <person name="Goodwin S."/>
            <person name="Spatafora J."/>
            <person name="Crous P."/>
            <person name="Grigoriev I."/>
        </authorList>
    </citation>
    <scope>NUCLEOTIDE SEQUENCE</scope>
    <source>
        <strain evidence="2">CBS 101060</strain>
    </source>
</reference>
<feature type="region of interest" description="Disordered" evidence="1">
    <location>
        <begin position="156"/>
        <end position="327"/>
    </location>
</feature>
<protein>
    <recommendedName>
        <fullName evidence="4">NTF2 domain-containing protein</fullName>
    </recommendedName>
</protein>
<feature type="region of interest" description="Disordered" evidence="1">
    <location>
        <begin position="363"/>
        <end position="596"/>
    </location>
</feature>
<sequence>MTLSEVYLRFLGNPTADALSDKATLSYLTTLTTINDPTAIIKHFGAQTKLLNRKGDRVLNTIEAQNALCLETETTLEFINGGGAYLPGLDDNFLADKTAVFPITHIVSFDEDKKIRTIRCQWDQGSLLKQIDVIGSRAKNWPIRDGKDMARLIASSSASFQQSSTTASSTAPSRRPTGASRDDVSERSSRSRTSTVSATRDPHASLSLFQPRDVDEDRDYTARSPSVAPRQSAKPPPRDYHELFASNDSDLSPEARMKSPSPAKERIPAKSGAGKNFQPVRLFEEEESPDTPKAKAEGGIKTNPNRYDHFEFGTGEDAAPAKKDKLVSKASKHASQWKFEDFAIPDKTAPKVRGQDVRHFGWSDDEVEESPIKRPVVHHARPDSKAHFDFLDDGTPAGEKKPPAVRGRSHNEGLGLYKDHVTSNDPDDADAEATPSNKQQPLKSVINNENRRKDFGAHWEMRDDSPAEVKFITTANHKPVPSNGNVSTTSAEPQNGNTTGAKKIGEDKKKAHNSMDVSWSHYDQSPEDAKKENVNKWNPSQGYKTKGDGMGGAKGASRNWGFGDDSGGEDVTPVRDQRQGQGKKAEMKGSGSFWDF</sequence>
<dbReference type="AlphaFoldDB" id="A0A9P4VNH0"/>
<evidence type="ECO:0000256" key="1">
    <source>
        <dbReference type="SAM" id="MobiDB-lite"/>
    </source>
</evidence>
<gene>
    <name evidence="2" type="ORF">M501DRAFT_264237</name>
</gene>
<feature type="compositionally biased region" description="Basic and acidic residues" evidence="1">
    <location>
        <begin position="572"/>
        <end position="587"/>
    </location>
</feature>
<feature type="compositionally biased region" description="Low complexity" evidence="1">
    <location>
        <begin position="156"/>
        <end position="179"/>
    </location>
</feature>
<keyword evidence="3" id="KW-1185">Reference proteome</keyword>
<dbReference type="EMBL" id="MU006104">
    <property type="protein sequence ID" value="KAF2836265.1"/>
    <property type="molecule type" value="Genomic_DNA"/>
</dbReference>
<feature type="compositionally biased region" description="Basic and acidic residues" evidence="1">
    <location>
        <begin position="449"/>
        <end position="467"/>
    </location>
</feature>
<accession>A0A9P4VNH0</accession>
<feature type="compositionally biased region" description="Basic and acidic residues" evidence="1">
    <location>
        <begin position="180"/>
        <end position="189"/>
    </location>
</feature>
<name>A0A9P4VNH0_9PEZI</name>
<organism evidence="2 3">
    <name type="scientific">Patellaria atrata CBS 101060</name>
    <dbReference type="NCBI Taxonomy" id="1346257"/>
    <lineage>
        <taxon>Eukaryota</taxon>
        <taxon>Fungi</taxon>
        <taxon>Dikarya</taxon>
        <taxon>Ascomycota</taxon>
        <taxon>Pezizomycotina</taxon>
        <taxon>Dothideomycetes</taxon>
        <taxon>Dothideomycetes incertae sedis</taxon>
        <taxon>Patellariales</taxon>
        <taxon>Patellariaceae</taxon>
        <taxon>Patellaria</taxon>
    </lineage>
</organism>
<proteinExistence type="predicted"/>